<proteinExistence type="predicted"/>
<reference evidence="3" key="1">
    <citation type="submission" date="2011-01" db="EMBL/GenBank/DDBJ databases">
        <title>Complete sequence of plasmid of Thermovibrio ammonificans HB-1.</title>
        <authorList>
            <consortium name="US DOE Joint Genome Institute"/>
            <person name="Lucas S."/>
            <person name="Copeland A."/>
            <person name="Lapidus A."/>
            <person name="Cheng J.-F."/>
            <person name="Goodwin L."/>
            <person name="Pitluck S."/>
            <person name="Davenport K."/>
            <person name="Detter J.C."/>
            <person name="Han C."/>
            <person name="Tapia R."/>
            <person name="Land M."/>
            <person name="Hauser L."/>
            <person name="Kyrpides N."/>
            <person name="Ivanova N."/>
            <person name="Ovchinnikova G."/>
            <person name="Vetriani C."/>
            <person name="Woyke T."/>
        </authorList>
    </citation>
    <scope>NUCLEOTIDE SEQUENCE [LARGE SCALE GENOMIC DNA]</scope>
    <source>
        <strain evidence="3">HB-1</strain>
        <plasmid evidence="3">pTHEAM01</plasmid>
    </source>
</reference>
<evidence type="ECO:0000259" key="2">
    <source>
        <dbReference type="Pfam" id="PF21522"/>
    </source>
</evidence>
<dbReference type="CDD" id="cd10227">
    <property type="entry name" value="ASKHA_NBD_ParM-like"/>
    <property type="match status" value="1"/>
</dbReference>
<feature type="domain" description="Actin-like protein N-terminal" evidence="1">
    <location>
        <begin position="7"/>
        <end position="146"/>
    </location>
</feature>
<keyword evidence="4" id="KW-1185">Reference proteome</keyword>
<dbReference type="Gene3D" id="3.30.420.40">
    <property type="match status" value="2"/>
</dbReference>
<accession>E8T6X7</accession>
<geneLocation type="plasmid" evidence="3 4">
    <name>pTHEAM01</name>
</geneLocation>
<dbReference type="InterPro" id="IPR040607">
    <property type="entry name" value="ALP_N"/>
</dbReference>
<dbReference type="SUPFAM" id="SSF53067">
    <property type="entry name" value="Actin-like ATPase domain"/>
    <property type="match status" value="2"/>
</dbReference>
<protein>
    <submittedName>
        <fullName evidence="3">Uncharacterized protein</fullName>
    </submittedName>
</protein>
<gene>
    <name evidence="3" type="ordered locus">Theam_1742</name>
</gene>
<dbReference type="HOGENOM" id="CLU_066405_1_0_0"/>
<evidence type="ECO:0000313" key="3">
    <source>
        <dbReference type="EMBL" id="ADU97698.1"/>
    </source>
</evidence>
<dbReference type="eggNOG" id="COG0849">
    <property type="taxonomic scope" value="Bacteria"/>
</dbReference>
<dbReference type="InterPro" id="IPR043129">
    <property type="entry name" value="ATPase_NBD"/>
</dbReference>
<dbReference type="Proteomes" id="UP000006362">
    <property type="component" value="Plasmid pTHEAM01"/>
</dbReference>
<dbReference type="KEGG" id="tam:Theam_1742"/>
<feature type="domain" description="Actin homologue MreB-like C-terminal" evidence="2">
    <location>
        <begin position="162"/>
        <end position="285"/>
    </location>
</feature>
<keyword evidence="3" id="KW-0614">Plasmid</keyword>
<dbReference type="AlphaFoldDB" id="E8T6X7"/>
<organism evidence="3 4">
    <name type="scientific">Thermovibrio ammonificans (strain DSM 15698 / JCM 12110 / HB-1)</name>
    <dbReference type="NCBI Taxonomy" id="648996"/>
    <lineage>
        <taxon>Bacteria</taxon>
        <taxon>Pseudomonadati</taxon>
        <taxon>Aquificota</taxon>
        <taxon>Aquificia</taxon>
        <taxon>Desulfurobacteriales</taxon>
        <taxon>Desulfurobacteriaceae</taxon>
        <taxon>Thermovibrio</taxon>
    </lineage>
</organism>
<evidence type="ECO:0000259" key="1">
    <source>
        <dbReference type="Pfam" id="PF17989"/>
    </source>
</evidence>
<dbReference type="OrthoDB" id="143284at2"/>
<dbReference type="EMBL" id="CP002445">
    <property type="protein sequence ID" value="ADU97698.1"/>
    <property type="molecule type" value="Genomic_DNA"/>
</dbReference>
<dbReference type="RefSeq" id="WP_013524902.1">
    <property type="nucleotide sequence ID" value="NC_014917.1"/>
</dbReference>
<dbReference type="InterPro" id="IPR049067">
    <property type="entry name" value="MreB-like_C"/>
</dbReference>
<dbReference type="Pfam" id="PF17989">
    <property type="entry name" value="ALP_N"/>
    <property type="match status" value="1"/>
</dbReference>
<dbReference type="Pfam" id="PF21522">
    <property type="entry name" value="MreB-like_C"/>
    <property type="match status" value="1"/>
</dbReference>
<evidence type="ECO:0000313" key="4">
    <source>
        <dbReference type="Proteomes" id="UP000006362"/>
    </source>
</evidence>
<name>E8T6X7_THEA1</name>
<sequence>MKALITDIGYGDTKYGFLKDGELQLRKFPTAVVRLGPALKTEVEVEGTSDEMVFEGVRYLVGEEAFFAGKPISTRKKGFIPTYAPLLIAKMIRDSGQEFDAIAVSVAISDYKREHIETLKKRISSFEINGKRYSFSEVYVFPQGYGIYRDVFPKKTDEAVFVVDIGFNTVDLSFYVNGKPRKEFFRGFPGYGTSRIIRNVIQRIREETGQLISEIEANEMMKRGGKIKLLGREYDFSSIIESEKEFYAEELFSEIEKELGESWTRASSRIVAGGGGYFIPEEFKEEMALIIPEAPEFSNVRGFLEVLNG</sequence>